<organism evidence="2">
    <name type="scientific">Aegilops tauschii</name>
    <name type="common">Tausch's goatgrass</name>
    <name type="synonym">Aegilops squarrosa</name>
    <dbReference type="NCBI Taxonomy" id="37682"/>
    <lineage>
        <taxon>Eukaryota</taxon>
        <taxon>Viridiplantae</taxon>
        <taxon>Streptophyta</taxon>
        <taxon>Embryophyta</taxon>
        <taxon>Tracheophyta</taxon>
        <taxon>Spermatophyta</taxon>
        <taxon>Magnoliopsida</taxon>
        <taxon>Liliopsida</taxon>
        <taxon>Poales</taxon>
        <taxon>Poaceae</taxon>
        <taxon>BOP clade</taxon>
        <taxon>Pooideae</taxon>
        <taxon>Triticodae</taxon>
        <taxon>Triticeae</taxon>
        <taxon>Triticinae</taxon>
        <taxon>Aegilops</taxon>
    </lineage>
</organism>
<protein>
    <recommendedName>
        <fullName evidence="1">rRNA N-glycosylase</fullName>
        <ecNumber evidence="1">3.2.2.22</ecNumber>
    </recommendedName>
</protein>
<dbReference type="GO" id="GO:0006952">
    <property type="term" value="P:defense response"/>
    <property type="evidence" value="ECO:0007669"/>
    <property type="project" value="UniProtKB-KW"/>
</dbReference>
<dbReference type="EC" id="3.2.2.22" evidence="1"/>
<dbReference type="Pfam" id="PF00161">
    <property type="entry name" value="RIP"/>
    <property type="match status" value="1"/>
</dbReference>
<proteinExistence type="inferred from homology"/>
<reference evidence="2" key="1">
    <citation type="submission" date="2015-06" db="UniProtKB">
        <authorList>
            <consortium name="EnsemblPlants"/>
        </authorList>
    </citation>
    <scope>IDENTIFICATION</scope>
</reference>
<comment type="catalytic activity">
    <reaction evidence="1">
        <text>Endohydrolysis of the N-glycosidic bond at one specific adenosine on the 28S rRNA.</text>
        <dbReference type="EC" id="3.2.2.22"/>
    </reaction>
</comment>
<keyword evidence="1" id="KW-0652">Protein synthesis inhibitor</keyword>
<dbReference type="GO" id="GO:0090729">
    <property type="term" value="F:toxin activity"/>
    <property type="evidence" value="ECO:0007669"/>
    <property type="project" value="UniProtKB-KW"/>
</dbReference>
<dbReference type="InterPro" id="IPR036041">
    <property type="entry name" value="Ribosome-inact_prot_sf"/>
</dbReference>
<dbReference type="Gene3D" id="3.40.420.10">
    <property type="entry name" value="Ricin (A subunit), domain 1"/>
    <property type="match status" value="1"/>
</dbReference>
<evidence type="ECO:0000256" key="1">
    <source>
        <dbReference type="RuleBase" id="RU004915"/>
    </source>
</evidence>
<dbReference type="SUPFAM" id="SSF56371">
    <property type="entry name" value="Ribosome inactivating proteins (RIP)"/>
    <property type="match status" value="1"/>
</dbReference>
<comment type="similarity">
    <text evidence="1">Belongs to the ribosome-inactivating protein family.</text>
</comment>
<keyword evidence="1" id="KW-0378">Hydrolase</keyword>
<dbReference type="InterPro" id="IPR001574">
    <property type="entry name" value="Ribosome_inactivat_prot"/>
</dbReference>
<sequence length="253" mass="28823">MDIVVYSNNIRLCSVDGGSVTTVRSHRAGRSGEARRTSSTGTYVIELKQNGESLYLVASKYMSWFRGIVTRKGRRFEIDEDKESRGPKIMKNPVSLGHNGMYTDLLPGEHIAHLKLGYQRFLWAFFILSRLGEQKKGDSKDESIAFTIMALMFFEGPRFVDVCDFFKSVLTQDANIELGGTNQEQIGDWCDYGTRFYTEKGDERAEPILISQNTSEHVKAIPRKLRIMCRSTWDKWMEDKGDQSKSSSSSRRG</sequence>
<dbReference type="GO" id="GO:0030598">
    <property type="term" value="F:rRNA N-glycosylase activity"/>
    <property type="evidence" value="ECO:0007669"/>
    <property type="project" value="UniProtKB-EC"/>
</dbReference>
<keyword evidence="1" id="KW-0800">Toxin</keyword>
<accession>N1QXL5</accession>
<evidence type="ECO:0000313" key="2">
    <source>
        <dbReference type="EnsemblPlants" id="EMT14930"/>
    </source>
</evidence>
<name>N1QXL5_AEGTA</name>
<dbReference type="InterPro" id="IPR016138">
    <property type="entry name" value="Ribosome_inactivat_prot_sub1"/>
</dbReference>
<keyword evidence="1" id="KW-0611">Plant defense</keyword>
<dbReference type="GO" id="GO:0017148">
    <property type="term" value="P:negative regulation of translation"/>
    <property type="evidence" value="ECO:0007669"/>
    <property type="project" value="UniProtKB-KW"/>
</dbReference>
<dbReference type="EnsemblPlants" id="EMT14930">
    <property type="protein sequence ID" value="EMT14930"/>
    <property type="gene ID" value="F775_23632"/>
</dbReference>
<dbReference type="AlphaFoldDB" id="N1QXL5"/>